<evidence type="ECO:0000256" key="3">
    <source>
        <dbReference type="ARBA" id="ARBA00023125"/>
    </source>
</evidence>
<reference evidence="7" key="1">
    <citation type="journal article" date="2021" name="Nat. Commun.">
        <title>Genetic determinants of endophytism in the Arabidopsis root mycobiome.</title>
        <authorList>
            <person name="Mesny F."/>
            <person name="Miyauchi S."/>
            <person name="Thiergart T."/>
            <person name="Pickel B."/>
            <person name="Atanasova L."/>
            <person name="Karlsson M."/>
            <person name="Huettel B."/>
            <person name="Barry K.W."/>
            <person name="Haridas S."/>
            <person name="Chen C."/>
            <person name="Bauer D."/>
            <person name="Andreopoulos W."/>
            <person name="Pangilinan J."/>
            <person name="LaButti K."/>
            <person name="Riley R."/>
            <person name="Lipzen A."/>
            <person name="Clum A."/>
            <person name="Drula E."/>
            <person name="Henrissat B."/>
            <person name="Kohler A."/>
            <person name="Grigoriev I.V."/>
            <person name="Martin F.M."/>
            <person name="Hacquard S."/>
        </authorList>
    </citation>
    <scope>NUCLEOTIDE SEQUENCE</scope>
    <source>
        <strain evidence="7">MPI-CAGE-AT-0147</strain>
    </source>
</reference>
<keyword evidence="1" id="KW-0862">Zinc</keyword>
<evidence type="ECO:0000256" key="5">
    <source>
        <dbReference type="ARBA" id="ARBA00023242"/>
    </source>
</evidence>
<evidence type="ECO:0000256" key="2">
    <source>
        <dbReference type="ARBA" id="ARBA00023015"/>
    </source>
</evidence>
<dbReference type="EMBL" id="JAGMUV010000021">
    <property type="protein sequence ID" value="KAH7124638.1"/>
    <property type="molecule type" value="Genomic_DNA"/>
</dbReference>
<feature type="non-terminal residue" evidence="7">
    <location>
        <position position="1"/>
    </location>
</feature>
<evidence type="ECO:0000313" key="8">
    <source>
        <dbReference type="Proteomes" id="UP000738349"/>
    </source>
</evidence>
<evidence type="ECO:0000259" key="6">
    <source>
        <dbReference type="SMART" id="SM00906"/>
    </source>
</evidence>
<feature type="non-terminal residue" evidence="7">
    <location>
        <position position="443"/>
    </location>
</feature>
<keyword evidence="8" id="KW-1185">Reference proteome</keyword>
<dbReference type="Proteomes" id="UP000738349">
    <property type="component" value="Unassembled WGS sequence"/>
</dbReference>
<dbReference type="InterPro" id="IPR052073">
    <property type="entry name" value="Amide_Lactam_Regulators"/>
</dbReference>
<dbReference type="PANTHER" id="PTHR47171:SF4">
    <property type="entry name" value="ACETAMIDASE REGULATORY PROTEIN"/>
    <property type="match status" value="1"/>
</dbReference>
<accession>A0A9P9IJM9</accession>
<keyword evidence="3" id="KW-0238">DNA-binding</keyword>
<evidence type="ECO:0000313" key="7">
    <source>
        <dbReference type="EMBL" id="KAH7124638.1"/>
    </source>
</evidence>
<dbReference type="SMART" id="SM00906">
    <property type="entry name" value="Fungal_trans"/>
    <property type="match status" value="1"/>
</dbReference>
<feature type="domain" description="Xylanolytic transcriptional activator regulatory" evidence="6">
    <location>
        <begin position="149"/>
        <end position="223"/>
    </location>
</feature>
<dbReference type="GO" id="GO:0008270">
    <property type="term" value="F:zinc ion binding"/>
    <property type="evidence" value="ECO:0007669"/>
    <property type="project" value="InterPro"/>
</dbReference>
<dbReference type="GO" id="GO:0006351">
    <property type="term" value="P:DNA-templated transcription"/>
    <property type="evidence" value="ECO:0007669"/>
    <property type="project" value="InterPro"/>
</dbReference>
<keyword evidence="2" id="KW-0805">Transcription regulation</keyword>
<dbReference type="AlphaFoldDB" id="A0A9P9IJM9"/>
<dbReference type="CDD" id="cd12148">
    <property type="entry name" value="fungal_TF_MHR"/>
    <property type="match status" value="1"/>
</dbReference>
<evidence type="ECO:0000256" key="4">
    <source>
        <dbReference type="ARBA" id="ARBA00023163"/>
    </source>
</evidence>
<gene>
    <name evidence="7" type="ORF">EDB81DRAFT_613582</name>
</gene>
<keyword evidence="5" id="KW-0539">Nucleus</keyword>
<dbReference type="InterPro" id="IPR007219">
    <property type="entry name" value="XnlR_reg_dom"/>
</dbReference>
<keyword evidence="4" id="KW-0804">Transcription</keyword>
<protein>
    <submittedName>
        <fullName evidence="7">Fungal-specific transcription factor domain-containing protein</fullName>
    </submittedName>
</protein>
<dbReference type="OrthoDB" id="3527935at2759"/>
<proteinExistence type="predicted"/>
<name>A0A9P9IJM9_9HYPO</name>
<sequence length="443" mass="51127">VHLTSPKVIRWKDRLAQLNSFDVFMLHQKRAFLFPPRPICDELVELFFTWVHPTVPVIDRCEFMLQYQGDAGNHPSPLLLHAILLAGSRFSKSSEFSCIDCSTAARLSLYERAEALYDADYELNSITIVQALILIAWYWEFPAGICKSAFYWIGAAITVAVDSGTLGNLKNTNIAEADRRVWKRIWWALFTRDRFIAMALDQPAQLNFRDVDLDELTDEDFREDLNSEAHQVTSPIHIHFFLQYTRLYKIMDSIIGEKSPLESTDEAHGNRPERIKASLRLWLHDCLISAHGVPQRHQFWDSYLYTTYYTVICYVHRVDIRFSDWEQPLGEQGDSSVHLAAHAADMITEISWKLLQVDELSYLSALPLYSLSSALMVYASLLSASALIRRRESILDKMRTCANILRHISSVWQARETFHPIVTSILSCTALKERRQRSLSRHK</sequence>
<comment type="caution">
    <text evidence="7">The sequence shown here is derived from an EMBL/GenBank/DDBJ whole genome shotgun (WGS) entry which is preliminary data.</text>
</comment>
<dbReference type="Pfam" id="PF04082">
    <property type="entry name" value="Fungal_trans"/>
    <property type="match status" value="1"/>
</dbReference>
<dbReference type="GO" id="GO:0003677">
    <property type="term" value="F:DNA binding"/>
    <property type="evidence" value="ECO:0007669"/>
    <property type="project" value="UniProtKB-KW"/>
</dbReference>
<evidence type="ECO:0000256" key="1">
    <source>
        <dbReference type="ARBA" id="ARBA00022833"/>
    </source>
</evidence>
<dbReference type="PANTHER" id="PTHR47171">
    <property type="entry name" value="FARA-RELATED"/>
    <property type="match status" value="1"/>
</dbReference>
<organism evidence="7 8">
    <name type="scientific">Dactylonectria macrodidyma</name>
    <dbReference type="NCBI Taxonomy" id="307937"/>
    <lineage>
        <taxon>Eukaryota</taxon>
        <taxon>Fungi</taxon>
        <taxon>Dikarya</taxon>
        <taxon>Ascomycota</taxon>
        <taxon>Pezizomycotina</taxon>
        <taxon>Sordariomycetes</taxon>
        <taxon>Hypocreomycetidae</taxon>
        <taxon>Hypocreales</taxon>
        <taxon>Nectriaceae</taxon>
        <taxon>Dactylonectria</taxon>
    </lineage>
</organism>